<reference evidence="7" key="1">
    <citation type="submission" date="2021-04" db="EMBL/GenBank/DDBJ databases">
        <title>Dactylosporangium aurantiacum NRRL B-8018 full assembly.</title>
        <authorList>
            <person name="Hartkoorn R.C."/>
            <person name="Beaudoing E."/>
            <person name="Hot D."/>
        </authorList>
    </citation>
    <scope>NUCLEOTIDE SEQUENCE</scope>
    <source>
        <strain evidence="7">NRRL B-8018</strain>
    </source>
</reference>
<dbReference type="Pfam" id="PF00486">
    <property type="entry name" value="Trans_reg_C"/>
    <property type="match status" value="1"/>
</dbReference>
<dbReference type="GO" id="GO:0006355">
    <property type="term" value="P:regulation of DNA-templated transcription"/>
    <property type="evidence" value="ECO:0007669"/>
    <property type="project" value="InterPro"/>
</dbReference>
<dbReference type="InterPro" id="IPR011990">
    <property type="entry name" value="TPR-like_helical_dom_sf"/>
</dbReference>
<dbReference type="Gene3D" id="3.40.50.300">
    <property type="entry name" value="P-loop containing nucleotide triphosphate hydrolases"/>
    <property type="match status" value="1"/>
</dbReference>
<dbReference type="InterPro" id="IPR051677">
    <property type="entry name" value="AfsR-DnrI-RedD_regulator"/>
</dbReference>
<feature type="DNA-binding region" description="OmpR/PhoB-type" evidence="5">
    <location>
        <begin position="1"/>
        <end position="90"/>
    </location>
</feature>
<dbReference type="SMART" id="SM01043">
    <property type="entry name" value="BTAD"/>
    <property type="match status" value="1"/>
</dbReference>
<dbReference type="Gene3D" id="1.25.40.10">
    <property type="entry name" value="Tetratricopeptide repeat domain"/>
    <property type="match status" value="3"/>
</dbReference>
<dbReference type="SUPFAM" id="SSF46894">
    <property type="entry name" value="C-terminal effector domain of the bipartite response regulators"/>
    <property type="match status" value="1"/>
</dbReference>
<dbReference type="PANTHER" id="PTHR35807:SF1">
    <property type="entry name" value="TRANSCRIPTIONAL REGULATOR REDD"/>
    <property type="match status" value="1"/>
</dbReference>
<dbReference type="InterPro" id="IPR005158">
    <property type="entry name" value="BTAD"/>
</dbReference>
<dbReference type="KEGG" id="daur:Daura_34745"/>
<dbReference type="Pfam" id="PF03704">
    <property type="entry name" value="BTAD"/>
    <property type="match status" value="1"/>
</dbReference>
<evidence type="ECO:0000256" key="5">
    <source>
        <dbReference type="PROSITE-ProRule" id="PRU01091"/>
    </source>
</evidence>
<dbReference type="SMART" id="SM00862">
    <property type="entry name" value="Trans_reg_C"/>
    <property type="match status" value="1"/>
</dbReference>
<dbReference type="RefSeq" id="WP_156090232.1">
    <property type="nucleotide sequence ID" value="NZ_CP073767.1"/>
</dbReference>
<dbReference type="InterPro" id="IPR027417">
    <property type="entry name" value="P-loop_NTPase"/>
</dbReference>
<dbReference type="PANTHER" id="PTHR35807">
    <property type="entry name" value="TRANSCRIPTIONAL REGULATOR REDD-RELATED"/>
    <property type="match status" value="1"/>
</dbReference>
<keyword evidence="4" id="KW-0804">Transcription</keyword>
<dbReference type="GO" id="GO:0000160">
    <property type="term" value="P:phosphorelay signal transduction system"/>
    <property type="evidence" value="ECO:0007669"/>
    <property type="project" value="InterPro"/>
</dbReference>
<organism evidence="7 8">
    <name type="scientific">Dactylosporangium aurantiacum</name>
    <dbReference type="NCBI Taxonomy" id="35754"/>
    <lineage>
        <taxon>Bacteria</taxon>
        <taxon>Bacillati</taxon>
        <taxon>Actinomycetota</taxon>
        <taxon>Actinomycetes</taxon>
        <taxon>Micromonosporales</taxon>
        <taxon>Micromonosporaceae</taxon>
        <taxon>Dactylosporangium</taxon>
    </lineage>
</organism>
<dbReference type="Pfam" id="PF13424">
    <property type="entry name" value="TPR_12"/>
    <property type="match status" value="1"/>
</dbReference>
<protein>
    <submittedName>
        <fullName evidence="7">Tetratricopeptide repeat protein</fullName>
    </submittedName>
</protein>
<dbReference type="PROSITE" id="PS51755">
    <property type="entry name" value="OMPR_PHOB"/>
    <property type="match status" value="1"/>
</dbReference>
<dbReference type="OrthoDB" id="7628974at2"/>
<dbReference type="Gene3D" id="1.10.10.10">
    <property type="entry name" value="Winged helix-like DNA-binding domain superfamily/Winged helix DNA-binding domain"/>
    <property type="match status" value="1"/>
</dbReference>
<dbReference type="CDD" id="cd15831">
    <property type="entry name" value="BTAD"/>
    <property type="match status" value="1"/>
</dbReference>
<dbReference type="InterPro" id="IPR036388">
    <property type="entry name" value="WH-like_DNA-bd_sf"/>
</dbReference>
<dbReference type="InterPro" id="IPR016032">
    <property type="entry name" value="Sig_transdc_resp-reg_C-effctor"/>
</dbReference>
<gene>
    <name evidence="7" type="ORF">Daura_34745</name>
</gene>
<sequence>MRVRMLGPVDVADGDAVRPVSGLRRKAVLAVLGLSAGRVVSVEHLIDVVWSGRPPATAANTLQSHVSHLRGVLGRRDAIVARPPGYLLDTADTDVQLAERLIRDARGAGGGPKRAAEALRAALALWRGQPLADVVELPWLERQAERLSMLRAEAAHALVEARLALGEHADLVAELEEQVRREPFDEQAHAQHMLALYRSGRQADALEVYRRLRQRLDEELGIEPGPAVRDLHARILRQEPALAPPPAAVEVRAPVPRELPPAVHAFTGRSAELAALGDVLTPRDAPATLPVAVLCGTGGVGKTTLALRWAHQAAALFPDGQLHVDLRGAHPDEPLAPEAALGAMLGSLGVGPADLPADLPGRTTRWRSLTAGRRILVVLDNALSAAQVRPLLPGAATCAVLVTSRDALAGLVARDGAQRVRLGVLPPDDAVTLLRRLAGERAGAEPDAAAALAEQCARLPLAIRIAAELAAGRPGTSLAELSAELAGERGRLDLLDTGEDDSALRAVFSWSQRHLPAAAARLFCLLGLHPGREIGAGAAEALAGAGGAVRLMETLERAHLVDRVAAGRWTMHDLLRDYARERAAACLDPAARDAALAAVYTHYLTRTVAASKAVFDPGPTDPAAAAPARAWLDEERPNLVAAVLAATGATVGPAVALGRAAQRFLRVGYHVADSLAVNRHLLDLATARDDLAAQATALFELGTARGRDERYQESITDLQRAMRLYERLGDPVGAAKALGCIGSNEFQLGRYDAALSHKREALRAFRAAGHRLGEARELSNIGRIHWLRGRPRLALRCYELAGGIYADLGDRVGQGRNLLDLAEVHQRHRRHEQARDCHERARRILHDVGDVTAEAVAIAGLGRTDAECGLDRAAVAQLRRALRMFEGVADRLGEAEARIALGDAHLLAGRAADALHEHRRALAIAAEIGERRLEAEALNGVGRALRGDRPAEAAAAHRRALLVARELGEPDRAAQALDGLGAAHAALGDAVSAARCRREALDGFRALGLPAVEQRPAPAFAGAARAS</sequence>
<dbReference type="SUPFAM" id="SSF48452">
    <property type="entry name" value="TPR-like"/>
    <property type="match status" value="3"/>
</dbReference>
<feature type="domain" description="OmpR/PhoB-type" evidence="6">
    <location>
        <begin position="1"/>
        <end position="90"/>
    </location>
</feature>
<dbReference type="Proteomes" id="UP001058003">
    <property type="component" value="Chromosome"/>
</dbReference>
<comment type="similarity">
    <text evidence="1">Belongs to the AfsR/DnrI/RedD regulatory family.</text>
</comment>
<evidence type="ECO:0000256" key="3">
    <source>
        <dbReference type="ARBA" id="ARBA00023125"/>
    </source>
</evidence>
<evidence type="ECO:0000256" key="4">
    <source>
        <dbReference type="ARBA" id="ARBA00023163"/>
    </source>
</evidence>
<evidence type="ECO:0000313" key="7">
    <source>
        <dbReference type="EMBL" id="UWZ51848.1"/>
    </source>
</evidence>
<accession>A0A9Q9MAH3</accession>
<evidence type="ECO:0000313" key="8">
    <source>
        <dbReference type="Proteomes" id="UP001058003"/>
    </source>
</evidence>
<dbReference type="PRINTS" id="PR00364">
    <property type="entry name" value="DISEASERSIST"/>
</dbReference>
<evidence type="ECO:0000256" key="1">
    <source>
        <dbReference type="ARBA" id="ARBA00005820"/>
    </source>
</evidence>
<keyword evidence="3 5" id="KW-0238">DNA-binding</keyword>
<evidence type="ECO:0000259" key="6">
    <source>
        <dbReference type="PROSITE" id="PS51755"/>
    </source>
</evidence>
<keyword evidence="2" id="KW-0805">Transcription regulation</keyword>
<dbReference type="GO" id="GO:0003677">
    <property type="term" value="F:DNA binding"/>
    <property type="evidence" value="ECO:0007669"/>
    <property type="project" value="UniProtKB-UniRule"/>
</dbReference>
<keyword evidence="8" id="KW-1185">Reference proteome</keyword>
<evidence type="ECO:0000256" key="2">
    <source>
        <dbReference type="ARBA" id="ARBA00023015"/>
    </source>
</evidence>
<dbReference type="InterPro" id="IPR001867">
    <property type="entry name" value="OmpR/PhoB-type_DNA-bd"/>
</dbReference>
<dbReference type="SMART" id="SM00028">
    <property type="entry name" value="TPR"/>
    <property type="match status" value="6"/>
</dbReference>
<dbReference type="GO" id="GO:0043531">
    <property type="term" value="F:ADP binding"/>
    <property type="evidence" value="ECO:0007669"/>
    <property type="project" value="InterPro"/>
</dbReference>
<proteinExistence type="inferred from homology"/>
<dbReference type="InterPro" id="IPR019734">
    <property type="entry name" value="TPR_rpt"/>
</dbReference>
<dbReference type="SUPFAM" id="SSF52540">
    <property type="entry name" value="P-loop containing nucleoside triphosphate hydrolases"/>
    <property type="match status" value="1"/>
</dbReference>
<dbReference type="EMBL" id="CP073767">
    <property type="protein sequence ID" value="UWZ51848.1"/>
    <property type="molecule type" value="Genomic_DNA"/>
</dbReference>
<name>A0A9Q9MAH3_9ACTN</name>
<dbReference type="AlphaFoldDB" id="A0A9Q9MAH3"/>